<keyword evidence="2" id="KW-1185">Reference proteome</keyword>
<dbReference type="EMBL" id="JAGGJR010000005">
    <property type="protein sequence ID" value="MBP1873978.1"/>
    <property type="molecule type" value="Genomic_DNA"/>
</dbReference>
<protein>
    <submittedName>
        <fullName evidence="1">LysR family glycine cleavage system transcriptional activator</fullName>
    </submittedName>
</protein>
<accession>A0ACC5SYS9</accession>
<evidence type="ECO:0000313" key="2">
    <source>
        <dbReference type="Proteomes" id="UP000823773"/>
    </source>
</evidence>
<dbReference type="Proteomes" id="UP000823773">
    <property type="component" value="Unassembled WGS sequence"/>
</dbReference>
<comment type="caution">
    <text evidence="1">The sequence shown here is derived from an EMBL/GenBank/DDBJ whole genome shotgun (WGS) entry which is preliminary data.</text>
</comment>
<evidence type="ECO:0000313" key="1">
    <source>
        <dbReference type="EMBL" id="MBP1873978.1"/>
    </source>
</evidence>
<organism evidence="1 2">
    <name type="scientific">Ensifer adhaerens</name>
    <name type="common">Sinorhizobium morelense</name>
    <dbReference type="NCBI Taxonomy" id="106592"/>
    <lineage>
        <taxon>Bacteria</taxon>
        <taxon>Pseudomonadati</taxon>
        <taxon>Pseudomonadota</taxon>
        <taxon>Alphaproteobacteria</taxon>
        <taxon>Hyphomicrobiales</taxon>
        <taxon>Rhizobiaceae</taxon>
        <taxon>Sinorhizobium/Ensifer group</taxon>
        <taxon>Ensifer</taxon>
    </lineage>
</organism>
<gene>
    <name evidence="1" type="ORF">J2Z19_003697</name>
</gene>
<reference evidence="1" key="1">
    <citation type="submission" date="2021-03" db="EMBL/GenBank/DDBJ databases">
        <title>Genomic Encyclopedia of Type Strains, Phase IV (KMG-IV): sequencing the most valuable type-strain genomes for metagenomic binning, comparative biology and taxonomic classification.</title>
        <authorList>
            <person name="Goeker M."/>
        </authorList>
    </citation>
    <scope>NUCLEOTIDE SEQUENCE</scope>
    <source>
        <strain evidence="1">DSM 18131</strain>
    </source>
</reference>
<name>A0ACC5SYS9_ENSAD</name>
<proteinExistence type="predicted"/>
<sequence length="306" mass="34494">MRDLPSLKSLRAFEAAARNGSLTAAANELCIGQGAISHQIRILEDNLGLSVFIRKQHGVELTPEGALLFASCNRAFDDLEGVVQHIRPRNTQKILRVKVGPFFSMKLIAPRISAFLSENPGLQIHLSHLETNTPATGTADVIIDYCLHPPPARFSQRLLRERLVPVCGSAIWQAQADKHDLLSGNRLHYRGLQEWQSWIASSGLRLPPSRQDLIFDDQHIILEAVKEGQGVALIDRTMVEYELRSGQVRLVHDHFYEPNETYQFVCQEELFRTKPVTKSFLGWLLQEIDDRQRRYAEIAAAAGSSR</sequence>